<dbReference type="Ensembl" id="ENSVKKT00000020655.1">
    <property type="protein sequence ID" value="ENSVKKP00000020159.1"/>
    <property type="gene ID" value="ENSVKKG00000013605.1"/>
</dbReference>
<evidence type="ECO:0000256" key="1">
    <source>
        <dbReference type="SAM" id="MobiDB-lite"/>
    </source>
</evidence>
<evidence type="ECO:0000313" key="2">
    <source>
        <dbReference type="Ensembl" id="ENSVKKP00000020159.1"/>
    </source>
</evidence>
<reference evidence="2" key="1">
    <citation type="submission" date="2025-08" db="UniProtKB">
        <authorList>
            <consortium name="Ensembl"/>
        </authorList>
    </citation>
    <scope>IDENTIFICATION</scope>
</reference>
<dbReference type="AlphaFoldDB" id="A0A8D2LCQ4"/>
<accession>A0A8D2LCQ4</accession>
<proteinExistence type="predicted"/>
<evidence type="ECO:0000313" key="3">
    <source>
        <dbReference type="Proteomes" id="UP000694545"/>
    </source>
</evidence>
<organism evidence="2 3">
    <name type="scientific">Varanus komodoensis</name>
    <name type="common">Komodo dragon</name>
    <dbReference type="NCBI Taxonomy" id="61221"/>
    <lineage>
        <taxon>Eukaryota</taxon>
        <taxon>Metazoa</taxon>
        <taxon>Chordata</taxon>
        <taxon>Craniata</taxon>
        <taxon>Vertebrata</taxon>
        <taxon>Euteleostomi</taxon>
        <taxon>Lepidosauria</taxon>
        <taxon>Squamata</taxon>
        <taxon>Bifurcata</taxon>
        <taxon>Unidentata</taxon>
        <taxon>Episquamata</taxon>
        <taxon>Toxicofera</taxon>
        <taxon>Anguimorpha</taxon>
        <taxon>Paleoanguimorpha</taxon>
        <taxon>Varanoidea</taxon>
        <taxon>Varanidae</taxon>
        <taxon>Varanus</taxon>
    </lineage>
</organism>
<sequence>ALASPLPASWPILPPSAREGRSPASQTPNQLWHIPCRGESVHVLSFEVPEKEFKAGFGPEVASW</sequence>
<keyword evidence="3" id="KW-1185">Reference proteome</keyword>
<name>A0A8D2LCQ4_VARKO</name>
<protein>
    <submittedName>
        <fullName evidence="2">Uncharacterized protein</fullName>
    </submittedName>
</protein>
<feature type="region of interest" description="Disordered" evidence="1">
    <location>
        <begin position="1"/>
        <end position="31"/>
    </location>
</feature>
<dbReference type="Proteomes" id="UP000694545">
    <property type="component" value="Unplaced"/>
</dbReference>
<reference evidence="2" key="2">
    <citation type="submission" date="2025-09" db="UniProtKB">
        <authorList>
            <consortium name="Ensembl"/>
        </authorList>
    </citation>
    <scope>IDENTIFICATION</scope>
</reference>